<keyword evidence="1" id="KW-0732">Signal</keyword>
<feature type="region of interest" description="Disordered" evidence="2">
    <location>
        <begin position="1"/>
        <end position="163"/>
    </location>
</feature>
<feature type="domain" description="YNCE-like beta-propeller" evidence="3">
    <location>
        <begin position="343"/>
        <end position="446"/>
    </location>
</feature>
<dbReference type="Pfam" id="PF21783">
    <property type="entry name" value="YNCE"/>
    <property type="match status" value="1"/>
</dbReference>
<proteinExistence type="predicted"/>
<dbReference type="SUPFAM" id="SSF51004">
    <property type="entry name" value="C-terminal (heme d1) domain of cytochrome cd1-nitrite reductase"/>
    <property type="match status" value="1"/>
</dbReference>
<dbReference type="Gene3D" id="2.130.10.10">
    <property type="entry name" value="YVTN repeat-like/Quinoprotein amine dehydrogenase"/>
    <property type="match status" value="1"/>
</dbReference>
<dbReference type="InterPro" id="IPR015943">
    <property type="entry name" value="WD40/YVTN_repeat-like_dom_sf"/>
</dbReference>
<name>A0ABX2DUN1_9BACL</name>
<dbReference type="PANTHER" id="PTHR47197">
    <property type="entry name" value="PROTEIN NIRF"/>
    <property type="match status" value="1"/>
</dbReference>
<protein>
    <submittedName>
        <fullName evidence="4">Beta-propeller fold lactonase family protein</fullName>
    </submittedName>
</protein>
<gene>
    <name evidence="4" type="ORF">HQN87_24035</name>
</gene>
<evidence type="ECO:0000313" key="5">
    <source>
        <dbReference type="Proteomes" id="UP000711047"/>
    </source>
</evidence>
<feature type="compositionally biased region" description="Gly residues" evidence="2">
    <location>
        <begin position="101"/>
        <end position="119"/>
    </location>
</feature>
<evidence type="ECO:0000313" key="4">
    <source>
        <dbReference type="EMBL" id="NQX48403.1"/>
    </source>
</evidence>
<dbReference type="RefSeq" id="WP_173138468.1">
    <property type="nucleotide sequence ID" value="NZ_CP073365.1"/>
</dbReference>
<dbReference type="Proteomes" id="UP000711047">
    <property type="component" value="Unassembled WGS sequence"/>
</dbReference>
<feature type="compositionally biased region" description="Low complexity" evidence="2">
    <location>
        <begin position="38"/>
        <end position="55"/>
    </location>
</feature>
<dbReference type="InterPro" id="IPR048433">
    <property type="entry name" value="YNCE-like_beta-prop"/>
</dbReference>
<organism evidence="4 5">
    <name type="scientific">Paenibacillus tritici</name>
    <dbReference type="NCBI Taxonomy" id="1873425"/>
    <lineage>
        <taxon>Bacteria</taxon>
        <taxon>Bacillati</taxon>
        <taxon>Bacillota</taxon>
        <taxon>Bacilli</taxon>
        <taxon>Bacillales</taxon>
        <taxon>Paenibacillaceae</taxon>
        <taxon>Paenibacillus</taxon>
    </lineage>
</organism>
<feature type="compositionally biased region" description="Low complexity" evidence="2">
    <location>
        <begin position="63"/>
        <end position="100"/>
    </location>
</feature>
<evidence type="ECO:0000256" key="1">
    <source>
        <dbReference type="ARBA" id="ARBA00022729"/>
    </source>
</evidence>
<dbReference type="PANTHER" id="PTHR47197:SF3">
    <property type="entry name" value="DIHYDRO-HEME D1 DEHYDROGENASE"/>
    <property type="match status" value="1"/>
</dbReference>
<feature type="compositionally biased region" description="Low complexity" evidence="2">
    <location>
        <begin position="121"/>
        <end position="145"/>
    </location>
</feature>
<reference evidence="4 5" key="1">
    <citation type="submission" date="2020-05" db="EMBL/GenBank/DDBJ databases">
        <title>Paenibacillus glebae, sp. nov., Paenibacillus humi sp. nov., Paenibacillus pedi sp. nov., Paenibacillus terrestris sp. nov. and Paenibacillus terricola sp. nov., isolated from a forest top soil sample.</title>
        <authorList>
            <person name="Qi S."/>
            <person name="Carlier A."/>
            <person name="Cnockaert M."/>
            <person name="Vandamme P."/>
        </authorList>
    </citation>
    <scope>NUCLEOTIDE SEQUENCE [LARGE SCALE GENOMIC DNA]</scope>
    <source>
        <strain evidence="4 5">LMG 29502</strain>
    </source>
</reference>
<comment type="caution">
    <text evidence="4">The sequence shown here is derived from an EMBL/GenBank/DDBJ whole genome shotgun (WGS) entry which is preliminary data.</text>
</comment>
<dbReference type="InterPro" id="IPR051200">
    <property type="entry name" value="Host-pathogen_enzymatic-act"/>
</dbReference>
<evidence type="ECO:0000256" key="2">
    <source>
        <dbReference type="SAM" id="MobiDB-lite"/>
    </source>
</evidence>
<keyword evidence="5" id="KW-1185">Reference proteome</keyword>
<sequence>MDEFKENKNQPLQAPVNGGPGPIIIGETGEDDQEIIWPGTGPELPEGITGPTGPTGNRGHKGATGPTGHTGDTGSTGATGAPGPTGPTGPTGSTGTPGEKGITGGTGDDGSEGGIGPVGPEGPRGATGATGDEGVTGVTGVTGPTGVTGGTGSRGDTGPSSEIVYSKSPQDILLPLGEPSSWVTVNTVPFVTLDEQQAVKVEASFLIGWDSTTTDDTSLTIDYRLLRNGLPIYSATNTYGFRTSSKMINEELVEIFHVDTPERGAYTYTLQVRTNGYLNLQNATHILNSDMAAIVFNNIEPSSYLYVSYISDDQQSGYVALVDPSSDTIIQTIQVGRNPGALAKSPDGTTVYVVNSTDNTVSVIDTRERRVAVTLAVGLNPVAVVVTPDNSKAYVANYDSHSVTVINNLTREVLSTLSMGTDHPFAMVVSPRNWYVYVACKQNQADNGNVYAISVQNESLFHSNNYDFISKPQQNPLAVSSDGETLIAYTKNYVYVLKSGLTSPLSISGHITVNGWVSGVFLEGSNNYNYVMKEPTSTQMPYWRIYGSGGYYGPWYLDSYKRQYDISVTPDNSRVLVTIIGDDDQFAGLQIIEPKNNNVSHFVELPIAYKVEITADSTKAYVAENQYVHPVDILGYQALRAVYIGKQVRGMAGAYRARSVQI</sequence>
<feature type="compositionally biased region" description="Gly residues" evidence="2">
    <location>
        <begin position="146"/>
        <end position="155"/>
    </location>
</feature>
<accession>A0ABX2DUN1</accession>
<dbReference type="EMBL" id="JABMKX010000014">
    <property type="protein sequence ID" value="NQX48403.1"/>
    <property type="molecule type" value="Genomic_DNA"/>
</dbReference>
<dbReference type="InterPro" id="IPR011964">
    <property type="entry name" value="YVTN_b-propeller_repeat"/>
</dbReference>
<evidence type="ECO:0000259" key="3">
    <source>
        <dbReference type="Pfam" id="PF21783"/>
    </source>
</evidence>
<dbReference type="NCBIfam" id="TIGR02276">
    <property type="entry name" value="beta_rpt_yvtn"/>
    <property type="match status" value="2"/>
</dbReference>
<dbReference type="InterPro" id="IPR011048">
    <property type="entry name" value="Haem_d1_sf"/>
</dbReference>